<evidence type="ECO:0000256" key="3">
    <source>
        <dbReference type="SAM" id="SignalP"/>
    </source>
</evidence>
<protein>
    <submittedName>
        <fullName evidence="5">YCF48-related protein</fullName>
    </submittedName>
</protein>
<evidence type="ECO:0000256" key="1">
    <source>
        <dbReference type="ARBA" id="ARBA00022531"/>
    </source>
</evidence>
<dbReference type="PANTHER" id="PTHR47199:SF2">
    <property type="entry name" value="PHOTOSYSTEM II STABILITY_ASSEMBLY FACTOR HCF136, CHLOROPLASTIC"/>
    <property type="match status" value="1"/>
</dbReference>
<dbReference type="InterPro" id="IPR015943">
    <property type="entry name" value="WD40/YVTN_repeat-like_dom_sf"/>
</dbReference>
<evidence type="ECO:0000313" key="6">
    <source>
        <dbReference type="Proteomes" id="UP001162811"/>
    </source>
</evidence>
<organism evidence="5 6">
    <name type="scientific">Ralstonia soli</name>
    <dbReference type="NCBI Taxonomy" id="2953896"/>
    <lineage>
        <taxon>Bacteria</taxon>
        <taxon>Pseudomonadati</taxon>
        <taxon>Pseudomonadota</taxon>
        <taxon>Betaproteobacteria</taxon>
        <taxon>Burkholderiales</taxon>
        <taxon>Burkholderiaceae</taxon>
        <taxon>Ralstonia</taxon>
    </lineage>
</organism>
<proteinExistence type="predicted"/>
<feature type="chain" id="PRO_5046428014" evidence="3">
    <location>
        <begin position="28"/>
        <end position="334"/>
    </location>
</feature>
<reference evidence="5" key="1">
    <citation type="submission" date="2022-06" db="EMBL/GenBank/DDBJ databases">
        <authorList>
            <person name="Lu C.-H."/>
        </authorList>
    </citation>
    <scope>NUCLEOTIDE SEQUENCE</scope>
    <source>
        <strain evidence="5">21MJYT02-11</strain>
    </source>
</reference>
<evidence type="ECO:0000259" key="4">
    <source>
        <dbReference type="Pfam" id="PF14870"/>
    </source>
</evidence>
<dbReference type="PANTHER" id="PTHR47199">
    <property type="entry name" value="PHOTOSYSTEM II STABILITY/ASSEMBLY FACTOR HCF136, CHLOROPLASTIC"/>
    <property type="match status" value="1"/>
</dbReference>
<feature type="domain" description="Photosynthesis system II assembly factor Ycf48/Hcf136-like" evidence="4">
    <location>
        <begin position="91"/>
        <end position="176"/>
    </location>
</feature>
<evidence type="ECO:0000313" key="5">
    <source>
        <dbReference type="EMBL" id="MCO5397613.1"/>
    </source>
</evidence>
<dbReference type="Proteomes" id="UP001162811">
    <property type="component" value="Unassembled WGS sequence"/>
</dbReference>
<comment type="caution">
    <text evidence="5">The sequence shown here is derived from an EMBL/GenBank/DDBJ whole genome shotgun (WGS) entry which is preliminary data.</text>
</comment>
<keyword evidence="2" id="KW-0604">Photosystem II</keyword>
<gene>
    <name evidence="5" type="ORF">NG900_05290</name>
</gene>
<sequence>MKANTLKTAIRLIPVVAALQLAHVAGAQEQASAVPGTLALKLNAAKVRADATQNMMLGAALAGSRIVAVGEHGVVLLSDDNGAHFRQAKGVPSDSTLTSVTFVDAKHGWAAGHWGVILKTDDGGETWALQRSDTTVDQPVFSIAFRDAQHGWAVGLWSLLLSTDDGGHTWKRQTLDAGKGTGAGKSGLNLYAVFMGAQQDLYIAGEQGTVFKSADNGGSWQATQTGYKGTLWSGTVSADRVLYVGGLRGNLFASHDGGATWQSMPSGAGDSITDLKSTPQGVVGVALDGSVTQLKAGQSGFVARRLPGHDVLTALVVAPNGSTVLFSKDGVVAR</sequence>
<dbReference type="CDD" id="cd15482">
    <property type="entry name" value="Sialidase_non-viral"/>
    <property type="match status" value="1"/>
</dbReference>
<reference evidence="5" key="2">
    <citation type="journal article" date="2023" name="Front. Microbiol.">
        <title>Ralstonia chuxiongensis sp. nov., Ralstonia mojiangensis sp. nov., and Ralstonia soli sp. nov., isolated from tobacco fields, are three novel species in the family Burkholderiaceae.</title>
        <authorList>
            <person name="Lu C.H."/>
            <person name="Zhang Y.Y."/>
            <person name="Jiang N."/>
            <person name="Chen W."/>
            <person name="Shao X."/>
            <person name="Zhao Z.M."/>
            <person name="Lu W.L."/>
            <person name="Hu X."/>
            <person name="Xi Y.X."/>
            <person name="Zou S.Y."/>
            <person name="Wei Q.J."/>
            <person name="Lin Z.L."/>
            <person name="Gong L."/>
            <person name="Gai X.T."/>
            <person name="Zhang L.Q."/>
            <person name="Li J.Y."/>
            <person name="Jin Y."/>
            <person name="Xia Z.Y."/>
        </authorList>
    </citation>
    <scope>NUCLEOTIDE SEQUENCE</scope>
    <source>
        <strain evidence="5">21MJYT02-11</strain>
    </source>
</reference>
<dbReference type="Pfam" id="PF14870">
    <property type="entry name" value="PSII_BNR"/>
    <property type="match status" value="1"/>
</dbReference>
<keyword evidence="3" id="KW-0732">Signal</keyword>
<dbReference type="Gene3D" id="2.130.10.10">
    <property type="entry name" value="YVTN repeat-like/Quinoprotein amine dehydrogenase"/>
    <property type="match status" value="2"/>
</dbReference>
<keyword evidence="1" id="KW-0602">Photosynthesis</keyword>
<evidence type="ECO:0000256" key="2">
    <source>
        <dbReference type="ARBA" id="ARBA00023276"/>
    </source>
</evidence>
<dbReference type="EMBL" id="JAMXHT010000002">
    <property type="protein sequence ID" value="MCO5397613.1"/>
    <property type="molecule type" value="Genomic_DNA"/>
</dbReference>
<dbReference type="SUPFAM" id="SSF110296">
    <property type="entry name" value="Oligoxyloglucan reducing end-specific cellobiohydrolase"/>
    <property type="match status" value="1"/>
</dbReference>
<dbReference type="InterPro" id="IPR028203">
    <property type="entry name" value="PSII_CF48-like_dom"/>
</dbReference>
<accession>A0ABT1AGV3</accession>
<name>A0ABT1AGV3_9RALS</name>
<feature type="signal peptide" evidence="3">
    <location>
        <begin position="1"/>
        <end position="27"/>
    </location>
</feature>
<keyword evidence="6" id="KW-1185">Reference proteome</keyword>
<dbReference type="RefSeq" id="WP_252677549.1">
    <property type="nucleotide sequence ID" value="NZ_JAMXHT010000002.1"/>
</dbReference>